<evidence type="ECO:0000256" key="1">
    <source>
        <dbReference type="SAM" id="SignalP"/>
    </source>
</evidence>
<evidence type="ECO:0000313" key="2">
    <source>
        <dbReference type="EMBL" id="SMD36356.1"/>
    </source>
</evidence>
<reference evidence="2 3" key="1">
    <citation type="submission" date="2017-04" db="EMBL/GenBank/DDBJ databases">
        <authorList>
            <person name="Afonso C.L."/>
            <person name="Miller P.J."/>
            <person name="Scott M.A."/>
            <person name="Spackman E."/>
            <person name="Goraichik I."/>
            <person name="Dimitrov K.M."/>
            <person name="Suarez D.L."/>
            <person name="Swayne D.E."/>
        </authorList>
    </citation>
    <scope>NUCLEOTIDE SEQUENCE [LARGE SCALE GENOMIC DNA]</scope>
    <source>
        <strain evidence="2 3">DSM 26133</strain>
    </source>
</reference>
<protein>
    <recommendedName>
        <fullName evidence="4">F5/8 type C domain-containing protein</fullName>
    </recommendedName>
</protein>
<evidence type="ECO:0008006" key="4">
    <source>
        <dbReference type="Google" id="ProtNLM"/>
    </source>
</evidence>
<keyword evidence="1" id="KW-0732">Signal</keyword>
<dbReference type="AlphaFoldDB" id="A0A1W2GJB4"/>
<sequence>MKRLTILTLTFSLIFLFPILESCDDEGCGSSTIYYDYSSVEFEVSKSYGNEEDYFYFMVSTIIDPQSQLPFFSFGSSLLAEALTFLPKYKIEKIEILSNKSFDSSNSNTLNITTHFEVYSQREQEWVSINQASFQEGEVLFIRCPIRSENMDQTYDLKIEITKSNKQVASGLLTNFAFNK</sequence>
<feature type="chain" id="PRO_5013389059" description="F5/8 type C domain-containing protein" evidence="1">
    <location>
        <begin position="23"/>
        <end position="180"/>
    </location>
</feature>
<keyword evidence="3" id="KW-1185">Reference proteome</keyword>
<dbReference type="EMBL" id="FWYF01000003">
    <property type="protein sequence ID" value="SMD36356.1"/>
    <property type="molecule type" value="Genomic_DNA"/>
</dbReference>
<evidence type="ECO:0000313" key="3">
    <source>
        <dbReference type="Proteomes" id="UP000192472"/>
    </source>
</evidence>
<proteinExistence type="predicted"/>
<dbReference type="STRING" id="692418.SAMN04488029_2848"/>
<dbReference type="RefSeq" id="WP_084373500.1">
    <property type="nucleotide sequence ID" value="NZ_FWYF01000003.1"/>
</dbReference>
<dbReference type="Proteomes" id="UP000192472">
    <property type="component" value="Unassembled WGS sequence"/>
</dbReference>
<gene>
    <name evidence="2" type="ORF">SAMN04488029_2848</name>
</gene>
<organism evidence="2 3">
    <name type="scientific">Reichenbachiella faecimaris</name>
    <dbReference type="NCBI Taxonomy" id="692418"/>
    <lineage>
        <taxon>Bacteria</taxon>
        <taxon>Pseudomonadati</taxon>
        <taxon>Bacteroidota</taxon>
        <taxon>Cytophagia</taxon>
        <taxon>Cytophagales</taxon>
        <taxon>Reichenbachiellaceae</taxon>
        <taxon>Reichenbachiella</taxon>
    </lineage>
</organism>
<accession>A0A1W2GJB4</accession>
<name>A0A1W2GJB4_REIFA</name>
<feature type="signal peptide" evidence="1">
    <location>
        <begin position="1"/>
        <end position="22"/>
    </location>
</feature>